<evidence type="ECO:0000313" key="3">
    <source>
        <dbReference type="EMBL" id="MBL1410391.1"/>
    </source>
</evidence>
<comment type="subcellular location">
    <subcellularLocation>
        <location evidence="1">Cell outer membrane</location>
        <topology evidence="1">Multi-pass membrane protein</topology>
    </subcellularLocation>
</comment>
<dbReference type="NCBIfam" id="TIGR04056">
    <property type="entry name" value="OMP_RagA_SusC"/>
    <property type="match status" value="1"/>
</dbReference>
<keyword evidence="1" id="KW-0472">Membrane</keyword>
<dbReference type="NCBIfam" id="TIGR04057">
    <property type="entry name" value="SusC_RagA_signa"/>
    <property type="match status" value="1"/>
</dbReference>
<comment type="caution">
    <text evidence="3">The sequence shown here is derived from an EMBL/GenBank/DDBJ whole genome shotgun (WGS) entry which is preliminary data.</text>
</comment>
<feature type="domain" description="TonB-dependent receptor plug" evidence="2">
    <location>
        <begin position="165"/>
        <end position="272"/>
    </location>
</feature>
<dbReference type="Gene3D" id="2.170.130.10">
    <property type="entry name" value="TonB-dependent receptor, plug domain"/>
    <property type="match status" value="1"/>
</dbReference>
<keyword evidence="4" id="KW-1185">Reference proteome</keyword>
<keyword evidence="1" id="KW-1134">Transmembrane beta strand</keyword>
<name>A0ABS1R6Q1_9SPHI</name>
<keyword evidence="1" id="KW-0813">Transport</keyword>
<evidence type="ECO:0000313" key="4">
    <source>
        <dbReference type="Proteomes" id="UP000625283"/>
    </source>
</evidence>
<sequence length="1095" mass="123216">MDQTDHVFVYNDPKIEEIWISLKISNSSLENVLKQISKAVPLEFKVIQKNITVKYTQAIVEKTPIVIDNAQQQLISGTVTDSLNQPIIGVSVSVLEDNRKATATDVNGRFVIEATIGQRVVVRMVEYKDKNISILNDRPLLIQLENTSDNIEEVVVVAYGTQKRKEMVGAITTIRPEELKVPSSNLTTALAGRLAGVIAYQRSGEPGQDNAEFFIRGVTTFGYKKDPLILIDGVEFTSTDLARLQPDDIASFSIMKDASATALYGARGANGVILVTTKEGKEGPAKISFRLENSLSTPTKDVEMADPIRYMELSNEAIRTRDPLSPVLYSQEKIDMTRRQADPILYPATDWRSTLFKDYTMNQRANLNVSGGGSVARYYFAGTFNKDNGVLKVDPQNNFNNNIDLKSYLLRSNVNVNLSKSTEVGVRMYGSFDEYTGPISGGKEMYEMVMFSNPVVFPAYYPKDENSSHIQHILFGGSDKGNYVNPYAEMVKGYRDYSRSVIMAQFELKQKLHFLTQGLTFRAMGNTNKSSYHSVSRFYNPFYYQVLNYDKLNQTYTLANINEKSATEYLGYNEGDKTIKSTFYLESALNYSRTFKDKHAVNAMLVYIMQESLNANAGNLQLSLPSRNQGLSGRFTYSLNSKYFAEFNFGYNGSERFDKNNRFGFFPSGGIGWQISDEKFWKPLQNYIDVFKVRGTYGMVGNDAIGSASDRFFYLSNVNMNDAARASSFGTDFNYTLNGVSISRYANPDITWEVAYKANLGFEMTLFKDIQIQADVFSEYRKNILMTRAAIPSYLGFSSALRANVGEASSRGLDMSIDYSHNFENGLWLSARGNFTYATSKFEIYEEPDYDANSRLSRVGYNINQTWGYLAERLFIDDEEVYNSPEQGFGVAVRGGDIKYRDVNGDGIISSLDRVPIGNPTSPEIVYGFGISTGYKNIDFSMFLQGLANESFWINPRSTAPFVSYADAYPSRDAVGYAGSNQMLKVYADNHWSEANPDPLALWPRLSPNINENNTQTSTWFMRNGSFLRLKNVELGYSLPKRTISKLNMEKLRLYLNGTNLLNLSQFKLWDVEMAGNGLGYPVQRVFNIGAQVSF</sequence>
<dbReference type="InterPro" id="IPR023996">
    <property type="entry name" value="TonB-dep_OMP_SusC/RagA"/>
</dbReference>
<dbReference type="Gene3D" id="2.60.40.1120">
    <property type="entry name" value="Carboxypeptidase-like, regulatory domain"/>
    <property type="match status" value="1"/>
</dbReference>
<dbReference type="InterPro" id="IPR039426">
    <property type="entry name" value="TonB-dep_rcpt-like"/>
</dbReference>
<dbReference type="SUPFAM" id="SSF49464">
    <property type="entry name" value="Carboxypeptidase regulatory domain-like"/>
    <property type="match status" value="1"/>
</dbReference>
<dbReference type="InterPro" id="IPR012910">
    <property type="entry name" value="Plug_dom"/>
</dbReference>
<dbReference type="Proteomes" id="UP000625283">
    <property type="component" value="Unassembled WGS sequence"/>
</dbReference>
<accession>A0ABS1R6Q1</accession>
<reference evidence="3 4" key="1">
    <citation type="submission" date="2021-01" db="EMBL/GenBank/DDBJ databases">
        <title>C459-1 draft genome sequence.</title>
        <authorList>
            <person name="Zhang X.-F."/>
        </authorList>
    </citation>
    <scope>NUCLEOTIDE SEQUENCE [LARGE SCALE GENOMIC DNA]</scope>
    <source>
        <strain evidence="4">C459-1</strain>
    </source>
</reference>
<comment type="similarity">
    <text evidence="1">Belongs to the TonB-dependent receptor family.</text>
</comment>
<dbReference type="InterPro" id="IPR023997">
    <property type="entry name" value="TonB-dep_OMP_SusC/RagA_CS"/>
</dbReference>
<proteinExistence type="inferred from homology"/>
<gene>
    <name evidence="3" type="ORF">JKG61_16665</name>
</gene>
<protein>
    <submittedName>
        <fullName evidence="3">SusC/RagA family TonB-linked outer membrane protein</fullName>
    </submittedName>
</protein>
<dbReference type="SUPFAM" id="SSF56935">
    <property type="entry name" value="Porins"/>
    <property type="match status" value="1"/>
</dbReference>
<evidence type="ECO:0000259" key="2">
    <source>
        <dbReference type="Pfam" id="PF07715"/>
    </source>
</evidence>
<dbReference type="InterPro" id="IPR008969">
    <property type="entry name" value="CarboxyPept-like_regulatory"/>
</dbReference>
<evidence type="ECO:0000256" key="1">
    <source>
        <dbReference type="PROSITE-ProRule" id="PRU01360"/>
    </source>
</evidence>
<keyword evidence="1" id="KW-0812">Transmembrane</keyword>
<dbReference type="Pfam" id="PF13715">
    <property type="entry name" value="CarbopepD_reg_2"/>
    <property type="match status" value="1"/>
</dbReference>
<dbReference type="InterPro" id="IPR037066">
    <property type="entry name" value="Plug_dom_sf"/>
</dbReference>
<dbReference type="EMBL" id="JAERTY010000009">
    <property type="protein sequence ID" value="MBL1410391.1"/>
    <property type="molecule type" value="Genomic_DNA"/>
</dbReference>
<organism evidence="3 4">
    <name type="scientific">Sphingobacterium faecale</name>
    <dbReference type="NCBI Taxonomy" id="2803775"/>
    <lineage>
        <taxon>Bacteria</taxon>
        <taxon>Pseudomonadati</taxon>
        <taxon>Bacteroidota</taxon>
        <taxon>Sphingobacteriia</taxon>
        <taxon>Sphingobacteriales</taxon>
        <taxon>Sphingobacteriaceae</taxon>
        <taxon>Sphingobacterium</taxon>
    </lineage>
</organism>
<dbReference type="Pfam" id="PF07715">
    <property type="entry name" value="Plug"/>
    <property type="match status" value="1"/>
</dbReference>
<keyword evidence="1" id="KW-0998">Cell outer membrane</keyword>
<dbReference type="PROSITE" id="PS52016">
    <property type="entry name" value="TONB_DEPENDENT_REC_3"/>
    <property type="match status" value="1"/>
</dbReference>